<dbReference type="GO" id="GO:0047355">
    <property type="term" value="F:CDP-glycerol glycerophosphotransferase activity"/>
    <property type="evidence" value="ECO:0007669"/>
    <property type="project" value="InterPro"/>
</dbReference>
<organism evidence="2 3">
    <name type="scientific">Aeromicrobium terrae</name>
    <dbReference type="NCBI Taxonomy" id="2498846"/>
    <lineage>
        <taxon>Bacteria</taxon>
        <taxon>Bacillati</taxon>
        <taxon>Actinomycetota</taxon>
        <taxon>Actinomycetes</taxon>
        <taxon>Propionibacteriales</taxon>
        <taxon>Nocardioidaceae</taxon>
        <taxon>Aeromicrobium</taxon>
    </lineage>
</organism>
<dbReference type="Pfam" id="PF04464">
    <property type="entry name" value="Glyphos_transf"/>
    <property type="match status" value="1"/>
</dbReference>
<feature type="transmembrane region" description="Helical" evidence="1">
    <location>
        <begin position="167"/>
        <end position="188"/>
    </location>
</feature>
<keyword evidence="1" id="KW-1133">Transmembrane helix</keyword>
<dbReference type="AlphaFoldDB" id="A0A5C8NL32"/>
<dbReference type="InterPro" id="IPR007554">
    <property type="entry name" value="Glycerophosphate_synth"/>
</dbReference>
<evidence type="ECO:0000256" key="1">
    <source>
        <dbReference type="SAM" id="Phobius"/>
    </source>
</evidence>
<dbReference type="OrthoDB" id="7806295at2"/>
<evidence type="ECO:0000313" key="3">
    <source>
        <dbReference type="Proteomes" id="UP000321571"/>
    </source>
</evidence>
<protein>
    <recommendedName>
        <fullName evidence="4">CDP-glycerol glycerophosphotransferase</fullName>
    </recommendedName>
</protein>
<accession>A0A5C8NL32</accession>
<name>A0A5C8NL32_9ACTN</name>
<sequence>MSRFRALLSRLGSSDGLLALVSTIGLLGAAAVTALARLEIATTVLLLLSVLGEIVLARRGRSLREILDQAALGIPMRFVLRVVVGVLAATDLNDADALRAFVAVALVYALALCGRELHREYRRVGPLRPMRSRNITGSPSISVAPPPRVVEVVVTQLAVLAPALLEAPAWLVGALGAAAIVYLAAVTLPDARRSWRMRQAKRATGFTPPLRAVQDFIDSYRPEVVVHLSGPMGSAYQINTWLDALESLRQPVMILLRDEALFDTMRRTSLPTLELRDAGEFLQLDFHSVKVALYPSNTGNNIHLLRLPQIVSAFIGHGDSDKSASANPFSRVYDELWVAGEAGADRYRRSGLGVHEDQYRMVGRPQVHSIEVTPRLGDEEVSTVLYAPTWEGVNPGQEYSSIAAIGATLVSALLAADPPVRVIYKPHPFTGQRDAKYRDHDARIAALIDSAAQRSGVDHRVVRSGPIEHWFNQAAVLATDISSVVSDFLASEKPYAVFNHTDLDDEAFGDAYRSASGGIILGRDGRGIDELVALVTRRTADRRVEIRARLATYLLGPPEMRTLESFQDAVDALVARSDAERAIYREES</sequence>
<proteinExistence type="predicted"/>
<dbReference type="EMBL" id="VDUX01000002">
    <property type="protein sequence ID" value="TXL61860.1"/>
    <property type="molecule type" value="Genomic_DNA"/>
</dbReference>
<feature type="transmembrane region" description="Helical" evidence="1">
    <location>
        <begin position="96"/>
        <end position="114"/>
    </location>
</feature>
<feature type="transmembrane region" description="Helical" evidence="1">
    <location>
        <begin position="70"/>
        <end position="90"/>
    </location>
</feature>
<feature type="transmembrane region" description="Helical" evidence="1">
    <location>
        <begin position="40"/>
        <end position="58"/>
    </location>
</feature>
<reference evidence="2 3" key="1">
    <citation type="submission" date="2019-06" db="EMBL/GenBank/DDBJ databases">
        <title>Aeromicrobium sp. nov., isolated from a maize field.</title>
        <authorList>
            <person name="Lin S.-Y."/>
            <person name="Tsai C.-F."/>
            <person name="Young C.-C."/>
        </authorList>
    </citation>
    <scope>NUCLEOTIDE SEQUENCE [LARGE SCALE GENOMIC DNA]</scope>
    <source>
        <strain evidence="2 3">CC-CFT486</strain>
    </source>
</reference>
<keyword evidence="1" id="KW-0472">Membrane</keyword>
<keyword evidence="1" id="KW-0812">Transmembrane</keyword>
<dbReference type="Proteomes" id="UP000321571">
    <property type="component" value="Unassembled WGS sequence"/>
</dbReference>
<evidence type="ECO:0000313" key="2">
    <source>
        <dbReference type="EMBL" id="TXL61860.1"/>
    </source>
</evidence>
<dbReference type="InterPro" id="IPR043148">
    <property type="entry name" value="TagF_C"/>
</dbReference>
<comment type="caution">
    <text evidence="2">The sequence shown here is derived from an EMBL/GenBank/DDBJ whole genome shotgun (WGS) entry which is preliminary data.</text>
</comment>
<dbReference type="RefSeq" id="WP_147683998.1">
    <property type="nucleotide sequence ID" value="NZ_VDUX01000002.1"/>
</dbReference>
<dbReference type="Gene3D" id="3.40.50.12580">
    <property type="match status" value="1"/>
</dbReference>
<evidence type="ECO:0008006" key="4">
    <source>
        <dbReference type="Google" id="ProtNLM"/>
    </source>
</evidence>
<dbReference type="GO" id="GO:0016020">
    <property type="term" value="C:membrane"/>
    <property type="evidence" value="ECO:0007669"/>
    <property type="project" value="InterPro"/>
</dbReference>
<keyword evidence="3" id="KW-1185">Reference proteome</keyword>
<gene>
    <name evidence="2" type="ORF">FHP06_03810</name>
</gene>